<comment type="similarity">
    <text evidence="2 7">Belongs to the UPF0266 family.</text>
</comment>
<dbReference type="HAMAP" id="MF_01071">
    <property type="entry name" value="UPF0266"/>
    <property type="match status" value="1"/>
</dbReference>
<proteinExistence type="inferred from homology"/>
<evidence type="ECO:0000313" key="8">
    <source>
        <dbReference type="EMBL" id="RQM39192.1"/>
    </source>
</evidence>
<evidence type="ECO:0000256" key="7">
    <source>
        <dbReference type="HAMAP-Rule" id="MF_01071"/>
    </source>
</evidence>
<keyword evidence="9" id="KW-1185">Reference proteome</keyword>
<comment type="subcellular location">
    <subcellularLocation>
        <location evidence="1 7">Cell membrane</location>
        <topology evidence="1 7">Multi-pass membrane protein</topology>
    </subcellularLocation>
</comment>
<gene>
    <name evidence="8" type="ORF">EB241_05410</name>
</gene>
<evidence type="ECO:0000313" key="9">
    <source>
        <dbReference type="Proteomes" id="UP000279457"/>
    </source>
</evidence>
<dbReference type="InterPro" id="IPR009328">
    <property type="entry name" value="DUF986"/>
</dbReference>
<dbReference type="GO" id="GO:0005886">
    <property type="term" value="C:plasma membrane"/>
    <property type="evidence" value="ECO:0007669"/>
    <property type="project" value="UniProtKB-SubCell"/>
</dbReference>
<keyword evidence="4 7" id="KW-0812">Transmembrane</keyword>
<evidence type="ECO:0000256" key="1">
    <source>
        <dbReference type="ARBA" id="ARBA00004651"/>
    </source>
</evidence>
<evidence type="ECO:0000256" key="2">
    <source>
        <dbReference type="ARBA" id="ARBA00009962"/>
    </source>
</evidence>
<keyword evidence="6 7" id="KW-0472">Membrane</keyword>
<evidence type="ECO:0000256" key="3">
    <source>
        <dbReference type="ARBA" id="ARBA00022475"/>
    </source>
</evidence>
<organism evidence="8 9">
    <name type="scientific">Erwinia psidii</name>
    <dbReference type="NCBI Taxonomy" id="69224"/>
    <lineage>
        <taxon>Bacteria</taxon>
        <taxon>Pseudomonadati</taxon>
        <taxon>Pseudomonadota</taxon>
        <taxon>Gammaproteobacteria</taxon>
        <taxon>Enterobacterales</taxon>
        <taxon>Erwiniaceae</taxon>
        <taxon>Erwinia</taxon>
    </lineage>
</organism>
<dbReference type="PIRSF" id="PIRSF020687">
    <property type="entry name" value="UCP020687"/>
    <property type="match status" value="1"/>
</dbReference>
<reference evidence="8 9" key="1">
    <citation type="submission" date="2018-10" db="EMBL/GenBank/DDBJ databases">
        <title>Draft genome sequence for the type isolate of Erwinia psidii, agent causal of bacterial blight in guava (Psidium guajava) and wilt and die-back of Eucalyptus spp.</title>
        <authorList>
            <person name="Hermenegildo P.S."/>
            <person name="Santos S.A."/>
            <person name="Guimaraes L.M.S."/>
            <person name="Vidigal P.M.P."/>
            <person name="Pereira I.C."/>
            <person name="Badel J.L."/>
            <person name="Alfenas-Zerbini P."/>
            <person name="Ferreira M.A.S.V."/>
            <person name="Alfenas A.C."/>
        </authorList>
    </citation>
    <scope>NUCLEOTIDE SEQUENCE [LARGE SCALE GENOMIC DNA]</scope>
    <source>
        <strain evidence="8 9">IBSBF 435</strain>
    </source>
</reference>
<evidence type="ECO:0000256" key="6">
    <source>
        <dbReference type="ARBA" id="ARBA00023136"/>
    </source>
</evidence>
<keyword evidence="5 7" id="KW-1133">Transmembrane helix</keyword>
<dbReference type="OrthoDB" id="2360740at2"/>
<dbReference type="RefSeq" id="WP_124232167.1">
    <property type="nucleotide sequence ID" value="NZ_RHHM01000003.1"/>
</dbReference>
<dbReference type="EMBL" id="RHHM01000003">
    <property type="protein sequence ID" value="RQM39192.1"/>
    <property type="molecule type" value="Genomic_DNA"/>
</dbReference>
<name>A0A3N6TVA9_9GAMM</name>
<dbReference type="AlphaFoldDB" id="A0A3N6TVA9"/>
<evidence type="ECO:0000256" key="5">
    <source>
        <dbReference type="ARBA" id="ARBA00022989"/>
    </source>
</evidence>
<dbReference type="Proteomes" id="UP000279457">
    <property type="component" value="Unassembled WGS sequence"/>
</dbReference>
<evidence type="ECO:0000256" key="4">
    <source>
        <dbReference type="ARBA" id="ARBA00022692"/>
    </source>
</evidence>
<dbReference type="Pfam" id="PF06173">
    <property type="entry name" value="DUF986"/>
    <property type="match status" value="1"/>
</dbReference>
<dbReference type="NCBIfam" id="NF002791">
    <property type="entry name" value="PRK02913.1"/>
    <property type="match status" value="1"/>
</dbReference>
<sequence>MSLTDYAIILFIALLLLFAIYDQLISELLHGRTGLRVRLKRRNRLDSLIFIGLVIIVIYQNISNQGSTTTTTLLLLMAFMAWYLFWIRQPEMRLKAAGFYHASVFIHWDRIKSLNLSEDGVLVVELENRRLLIHVKKTDDLDNIYQFMVRHS</sequence>
<comment type="caution">
    <text evidence="8">The sequence shown here is derived from an EMBL/GenBank/DDBJ whole genome shotgun (WGS) entry which is preliminary data.</text>
</comment>
<accession>A0A3N6TVA9</accession>
<protein>
    <recommendedName>
        <fullName evidence="7">UPF0266 membrane protein EB241_05410</fullName>
    </recommendedName>
</protein>
<keyword evidence="3 7" id="KW-1003">Cell membrane</keyword>